<accession>A0A087U236</accession>
<dbReference type="AlphaFoldDB" id="A0A087U236"/>
<protein>
    <submittedName>
        <fullName evidence="1">Uncharacterized protein</fullName>
    </submittedName>
</protein>
<dbReference type="Proteomes" id="UP000054359">
    <property type="component" value="Unassembled WGS sequence"/>
</dbReference>
<proteinExistence type="predicted"/>
<sequence length="35" mass="4168">MIIKTLDLFYTLAGTEIKRYEVEDVVEQSQYVESR</sequence>
<name>A0A087U236_STEMI</name>
<dbReference type="EMBL" id="KK117787">
    <property type="protein sequence ID" value="KFM71425.1"/>
    <property type="molecule type" value="Genomic_DNA"/>
</dbReference>
<keyword evidence="2" id="KW-1185">Reference proteome</keyword>
<reference evidence="1 2" key="1">
    <citation type="submission" date="2013-11" db="EMBL/GenBank/DDBJ databases">
        <title>Genome sequencing of Stegodyphus mimosarum.</title>
        <authorList>
            <person name="Bechsgaard J."/>
        </authorList>
    </citation>
    <scope>NUCLEOTIDE SEQUENCE [LARGE SCALE GENOMIC DNA]</scope>
</reference>
<organism evidence="1 2">
    <name type="scientific">Stegodyphus mimosarum</name>
    <name type="common">African social velvet spider</name>
    <dbReference type="NCBI Taxonomy" id="407821"/>
    <lineage>
        <taxon>Eukaryota</taxon>
        <taxon>Metazoa</taxon>
        <taxon>Ecdysozoa</taxon>
        <taxon>Arthropoda</taxon>
        <taxon>Chelicerata</taxon>
        <taxon>Arachnida</taxon>
        <taxon>Araneae</taxon>
        <taxon>Araneomorphae</taxon>
        <taxon>Entelegynae</taxon>
        <taxon>Eresoidea</taxon>
        <taxon>Eresidae</taxon>
        <taxon>Stegodyphus</taxon>
    </lineage>
</organism>
<gene>
    <name evidence="1" type="ORF">X975_15210</name>
</gene>
<evidence type="ECO:0000313" key="1">
    <source>
        <dbReference type="EMBL" id="KFM71425.1"/>
    </source>
</evidence>
<evidence type="ECO:0000313" key="2">
    <source>
        <dbReference type="Proteomes" id="UP000054359"/>
    </source>
</evidence>
<feature type="non-terminal residue" evidence="1">
    <location>
        <position position="35"/>
    </location>
</feature>